<dbReference type="EMBL" id="CP009110">
    <property type="protein sequence ID" value="AIJ22543.1"/>
    <property type="molecule type" value="Genomic_DNA"/>
</dbReference>
<dbReference type="PATRIC" id="fig|1068978.7.peg.2619"/>
<reference evidence="1 2" key="1">
    <citation type="submission" date="2014-07" db="EMBL/GenBank/DDBJ databases">
        <title>Whole Genome Sequence of the Amycolatopsis methanolica 239.</title>
        <authorList>
            <person name="Tang B."/>
        </authorList>
    </citation>
    <scope>NUCLEOTIDE SEQUENCE [LARGE SCALE GENOMIC DNA]</scope>
    <source>
        <strain evidence="1 2">239</strain>
    </source>
</reference>
<gene>
    <name evidence="1" type="ORF">AMETH_2451</name>
</gene>
<dbReference type="SUPFAM" id="SSF51735">
    <property type="entry name" value="NAD(P)-binding Rossmann-fold domains"/>
    <property type="match status" value="1"/>
</dbReference>
<dbReference type="eggNOG" id="COG4221">
    <property type="taxonomic scope" value="Bacteria"/>
</dbReference>
<accession>A0A076MNS8</accession>
<dbReference type="KEGG" id="amq:AMETH_2451"/>
<dbReference type="HOGENOM" id="CLU_1709438_0_0_11"/>
<dbReference type="Proteomes" id="UP000062973">
    <property type="component" value="Chromosome"/>
</dbReference>
<dbReference type="STRING" id="1068978.AMETH_2451"/>
<name>A0A076MNS8_AMYME</name>
<dbReference type="AlphaFoldDB" id="A0A076MNS8"/>
<organism evidence="1 2">
    <name type="scientific">Amycolatopsis methanolica 239</name>
    <dbReference type="NCBI Taxonomy" id="1068978"/>
    <lineage>
        <taxon>Bacteria</taxon>
        <taxon>Bacillati</taxon>
        <taxon>Actinomycetota</taxon>
        <taxon>Actinomycetes</taxon>
        <taxon>Pseudonocardiales</taxon>
        <taxon>Pseudonocardiaceae</taxon>
        <taxon>Amycolatopsis</taxon>
        <taxon>Amycolatopsis methanolica group</taxon>
    </lineage>
</organism>
<protein>
    <submittedName>
        <fullName evidence="1">Short-chain dehydrogenase</fullName>
    </submittedName>
</protein>
<sequence>MINGSVDMARLKPVRDLDVETLRAVFETVVLAPVSLTRLMLPGMLERGSGALLYGFGSSAKNPEPVLAGGGAAQGSLRNDVLALRAAVAGTGVTAAGITIGALIRGSDAEKLFDASEEARRGFDPERVDPADLAEILWGMATTGEPAEQVVGV</sequence>
<evidence type="ECO:0000313" key="1">
    <source>
        <dbReference type="EMBL" id="AIJ22543.1"/>
    </source>
</evidence>
<proteinExistence type="predicted"/>
<evidence type="ECO:0000313" key="2">
    <source>
        <dbReference type="Proteomes" id="UP000062973"/>
    </source>
</evidence>
<dbReference type="Gene3D" id="3.40.50.720">
    <property type="entry name" value="NAD(P)-binding Rossmann-like Domain"/>
    <property type="match status" value="1"/>
</dbReference>
<dbReference type="InterPro" id="IPR036291">
    <property type="entry name" value="NAD(P)-bd_dom_sf"/>
</dbReference>
<keyword evidence="2" id="KW-1185">Reference proteome</keyword>